<evidence type="ECO:0000256" key="5">
    <source>
        <dbReference type="ARBA" id="ARBA00023015"/>
    </source>
</evidence>
<dbReference type="PANTHER" id="PTHR28088">
    <property type="entry name" value="TRANSCRIPTIONAL ACTIVATOR HAA1-RELATED"/>
    <property type="match status" value="1"/>
</dbReference>
<dbReference type="RefSeq" id="XP_003685146.1">
    <property type="nucleotide sequence ID" value="XM_003685098.1"/>
</dbReference>
<dbReference type="GeneID" id="11530956"/>
<sequence length="644" mass="71618">MVLVNGIKYACERCIRGHRVTTCTHTDQPLMMIKPKGRPSTTCDLCKELRKNKRIVDKLLEEGKQCTCGRLRKRLEQQKLKDEAKARSKELKRRNKLLGGGEQGNKSNVKIDLLKQHNDNTFDTTNYKRKDSVISERRMSALSMNSFTGTGKSISMLNNNPHLFGTDSSVHSYSDVSSMNSPTSIDGGNSFINGFSSSNPNNFISNNSNLFTKNYSDSHSNLFNVFNSNNYLDSNVGNNNNNNNTSPQNNDSVHAISSPVNTSGKITKDYHRVNSLASISSTQSQHYLEQSFSSPQSPSFYNTTHITSNLTANTTNSNGKKDISISSIIPTNLSNMSPDWLSGVNNSENNDNNNMKNSKSNDYPNNNIENNLNDIKIKQEHDLDDMNGLLDSIMNSSALQGMSRASYLLKQENPSNHSLNNPLIKPEPKDDNILDFDVTTANKFTATNTNETNNNATLDKITNAQKNLNNMKNITTNVNDGVGILSLTPGLLDMDANNNFSGANSLLNIPGNDNDFNASSFPDSQLLKNDQDQSLQEPKIKNENYVMGLDPQDEDFAKHSDSIYSSYNDILKGMVNDMSSSNNYSNVNMDNSTIDVSMNSPSNQFGNENLLKDKIFLNNTMNSDLDQQVIQNVIKSEYDDTFNI</sequence>
<dbReference type="GO" id="GO:0005507">
    <property type="term" value="F:copper ion binding"/>
    <property type="evidence" value="ECO:0007669"/>
    <property type="project" value="InterPro"/>
</dbReference>
<evidence type="ECO:0000256" key="1">
    <source>
        <dbReference type="ARBA" id="ARBA00004123"/>
    </source>
</evidence>
<feature type="region of interest" description="Disordered" evidence="8">
    <location>
        <begin position="78"/>
        <end position="106"/>
    </location>
</feature>
<keyword evidence="5" id="KW-0805">Transcription regulation</keyword>
<feature type="compositionally biased region" description="Low complexity" evidence="8">
    <location>
        <begin position="345"/>
        <end position="367"/>
    </location>
</feature>
<proteinExistence type="predicted"/>
<feature type="region of interest" description="Disordered" evidence="8">
    <location>
        <begin position="339"/>
        <end position="367"/>
    </location>
</feature>
<dbReference type="HOGENOM" id="CLU_465547_0_0_1"/>
<feature type="region of interest" description="Disordered" evidence="8">
    <location>
        <begin position="234"/>
        <end position="267"/>
    </location>
</feature>
<accession>G8BS91</accession>
<evidence type="ECO:0000256" key="2">
    <source>
        <dbReference type="ARBA" id="ARBA00022723"/>
    </source>
</evidence>
<dbReference type="AlphaFoldDB" id="G8BS91"/>
<name>G8BS91_TETPH</name>
<evidence type="ECO:0000256" key="3">
    <source>
        <dbReference type="ARBA" id="ARBA00022833"/>
    </source>
</evidence>
<evidence type="ECO:0000256" key="6">
    <source>
        <dbReference type="ARBA" id="ARBA00023163"/>
    </source>
</evidence>
<keyword evidence="7" id="KW-0539">Nucleus</keyword>
<dbReference type="Gene3D" id="3.90.430.10">
    <property type="entry name" value="Copper fist DNA-binding domain"/>
    <property type="match status" value="1"/>
</dbReference>
<dbReference type="STRING" id="1071381.G8BS91"/>
<dbReference type="KEGG" id="tpf:TPHA_0D00690"/>
<dbReference type="SUPFAM" id="SSF57879">
    <property type="entry name" value="Zinc domain conserved in yeast copper-regulated transcription factors"/>
    <property type="match status" value="1"/>
</dbReference>
<protein>
    <recommendedName>
        <fullName evidence="9">Copper-fist domain-containing protein</fullName>
    </recommendedName>
</protein>
<feature type="compositionally biased region" description="Basic and acidic residues" evidence="8">
    <location>
        <begin position="78"/>
        <end position="89"/>
    </location>
</feature>
<dbReference type="GO" id="GO:0000978">
    <property type="term" value="F:RNA polymerase II cis-regulatory region sequence-specific DNA binding"/>
    <property type="evidence" value="ECO:0007669"/>
    <property type="project" value="TreeGrafter"/>
</dbReference>
<dbReference type="SMART" id="SM00412">
    <property type="entry name" value="Cu_FIST"/>
    <property type="match status" value="1"/>
</dbReference>
<dbReference type="GO" id="GO:0005634">
    <property type="term" value="C:nucleus"/>
    <property type="evidence" value="ECO:0007669"/>
    <property type="project" value="UniProtKB-SubCell"/>
</dbReference>
<feature type="domain" description="Copper-fist" evidence="9">
    <location>
        <begin position="1"/>
        <end position="40"/>
    </location>
</feature>
<dbReference type="EMBL" id="HE612859">
    <property type="protein sequence ID" value="CCE62712.1"/>
    <property type="molecule type" value="Genomic_DNA"/>
</dbReference>
<dbReference type="Proteomes" id="UP000005666">
    <property type="component" value="Chromosome 4"/>
</dbReference>
<feature type="compositionally biased region" description="Low complexity" evidence="8">
    <location>
        <begin position="234"/>
        <end position="250"/>
    </location>
</feature>
<dbReference type="PROSITE" id="PS50073">
    <property type="entry name" value="COPPER_FIST_2"/>
    <property type="match status" value="1"/>
</dbReference>
<keyword evidence="3" id="KW-0862">Zinc</keyword>
<dbReference type="OMA" id="NNDSVHA"/>
<keyword evidence="2" id="KW-0479">Metal-binding</keyword>
<dbReference type="PROSITE" id="PS01119">
    <property type="entry name" value="COPPER_FIST_1"/>
    <property type="match status" value="1"/>
</dbReference>
<dbReference type="SMART" id="SM01090">
    <property type="entry name" value="Copper-fist"/>
    <property type="match status" value="1"/>
</dbReference>
<evidence type="ECO:0000256" key="7">
    <source>
        <dbReference type="ARBA" id="ARBA00023242"/>
    </source>
</evidence>
<keyword evidence="11" id="KW-1185">Reference proteome</keyword>
<dbReference type="GO" id="GO:0006878">
    <property type="term" value="P:intracellular copper ion homeostasis"/>
    <property type="evidence" value="ECO:0007669"/>
    <property type="project" value="TreeGrafter"/>
</dbReference>
<dbReference type="GO" id="GO:0045944">
    <property type="term" value="P:positive regulation of transcription by RNA polymerase II"/>
    <property type="evidence" value="ECO:0007669"/>
    <property type="project" value="TreeGrafter"/>
</dbReference>
<evidence type="ECO:0000313" key="11">
    <source>
        <dbReference type="Proteomes" id="UP000005666"/>
    </source>
</evidence>
<evidence type="ECO:0000256" key="8">
    <source>
        <dbReference type="SAM" id="MobiDB-lite"/>
    </source>
</evidence>
<dbReference type="InterPro" id="IPR001083">
    <property type="entry name" value="Cu_fist_DNA-bd_dom"/>
</dbReference>
<dbReference type="InterPro" id="IPR036395">
    <property type="entry name" value="Cu_fist_DNA-bd_dom_sf"/>
</dbReference>
<reference evidence="10 11" key="1">
    <citation type="journal article" date="2011" name="Proc. Natl. Acad. Sci. U.S.A.">
        <title>Evolutionary erosion of yeast sex chromosomes by mating-type switching accidents.</title>
        <authorList>
            <person name="Gordon J.L."/>
            <person name="Armisen D."/>
            <person name="Proux-Wera E."/>
            <person name="Oheigeartaigh S.S."/>
            <person name="Byrne K.P."/>
            <person name="Wolfe K.H."/>
        </authorList>
    </citation>
    <scope>NUCLEOTIDE SEQUENCE [LARGE SCALE GENOMIC DNA]</scope>
    <source>
        <strain evidence="11">ATCC 24235 / CBS 4417 / NBRC 1672 / NRRL Y-8282 / UCD 70-5</strain>
    </source>
</reference>
<gene>
    <name evidence="10" type="primary">TPHA0D00690</name>
    <name evidence="10" type="ordered locus">TPHA_0D00690</name>
</gene>
<organism evidence="10 11">
    <name type="scientific">Tetrapisispora phaffii (strain ATCC 24235 / CBS 4417 / NBRC 1672 / NRRL Y-8282 / UCD 70-5)</name>
    <name type="common">Yeast</name>
    <name type="synonym">Fabospora phaffii</name>
    <dbReference type="NCBI Taxonomy" id="1071381"/>
    <lineage>
        <taxon>Eukaryota</taxon>
        <taxon>Fungi</taxon>
        <taxon>Dikarya</taxon>
        <taxon>Ascomycota</taxon>
        <taxon>Saccharomycotina</taxon>
        <taxon>Saccharomycetes</taxon>
        <taxon>Saccharomycetales</taxon>
        <taxon>Saccharomycetaceae</taxon>
        <taxon>Tetrapisispora</taxon>
    </lineage>
</organism>
<comment type="subcellular location">
    <subcellularLocation>
        <location evidence="1">Nucleus</location>
    </subcellularLocation>
</comment>
<dbReference type="PANTHER" id="PTHR28088:SF5">
    <property type="entry name" value="TRANSCRIPTIONAL ACTIVATOR HAA1-RELATED"/>
    <property type="match status" value="1"/>
</dbReference>
<keyword evidence="4" id="KW-0186">Copper</keyword>
<dbReference type="PRINTS" id="PR00617">
    <property type="entry name" value="COPPERFIST"/>
</dbReference>
<dbReference type="Pfam" id="PF00649">
    <property type="entry name" value="Copper-fist"/>
    <property type="match status" value="1"/>
</dbReference>
<dbReference type="FunFam" id="3.90.430.10:FF:000001">
    <property type="entry name" value="Copper fist DNA-binding protein"/>
    <property type="match status" value="1"/>
</dbReference>
<dbReference type="GO" id="GO:0006879">
    <property type="term" value="P:intracellular iron ion homeostasis"/>
    <property type="evidence" value="ECO:0007669"/>
    <property type="project" value="TreeGrafter"/>
</dbReference>
<dbReference type="InterPro" id="IPR051763">
    <property type="entry name" value="Copper_Homeo_Regul"/>
</dbReference>
<dbReference type="OrthoDB" id="5600085at2759"/>
<evidence type="ECO:0000313" key="10">
    <source>
        <dbReference type="EMBL" id="CCE62712.1"/>
    </source>
</evidence>
<dbReference type="eggNOG" id="ENOG502S7CA">
    <property type="taxonomic scope" value="Eukaryota"/>
</dbReference>
<evidence type="ECO:0000259" key="9">
    <source>
        <dbReference type="PROSITE" id="PS50073"/>
    </source>
</evidence>
<keyword evidence="6" id="KW-0804">Transcription</keyword>
<evidence type="ECO:0000256" key="4">
    <source>
        <dbReference type="ARBA" id="ARBA00023008"/>
    </source>
</evidence>
<dbReference type="GO" id="GO:0000981">
    <property type="term" value="F:DNA-binding transcription factor activity, RNA polymerase II-specific"/>
    <property type="evidence" value="ECO:0007669"/>
    <property type="project" value="TreeGrafter"/>
</dbReference>